<evidence type="ECO:0000256" key="6">
    <source>
        <dbReference type="ARBA" id="ARBA00023242"/>
    </source>
</evidence>
<evidence type="ECO:0000256" key="3">
    <source>
        <dbReference type="ARBA" id="ARBA00022722"/>
    </source>
</evidence>
<dbReference type="GO" id="GO:0010629">
    <property type="term" value="P:negative regulation of gene expression"/>
    <property type="evidence" value="ECO:0007669"/>
    <property type="project" value="UniProtKB-ARBA"/>
</dbReference>
<evidence type="ECO:0000256" key="2">
    <source>
        <dbReference type="ARBA" id="ARBA00006357"/>
    </source>
</evidence>
<dbReference type="InterPro" id="IPR034922">
    <property type="entry name" value="REX1-like_exo"/>
</dbReference>
<keyword evidence="4" id="KW-0378">Hydrolase</keyword>
<comment type="similarity">
    <text evidence="2">Belongs to the REXO1/REXO3 family.</text>
</comment>
<dbReference type="Proteomes" id="UP001162162">
    <property type="component" value="Unassembled WGS sequence"/>
</dbReference>
<dbReference type="CDD" id="cd06145">
    <property type="entry name" value="REX1_like"/>
    <property type="match status" value="1"/>
</dbReference>
<dbReference type="GO" id="GO:0003676">
    <property type="term" value="F:nucleic acid binding"/>
    <property type="evidence" value="ECO:0007669"/>
    <property type="project" value="InterPro"/>
</dbReference>
<evidence type="ECO:0000256" key="1">
    <source>
        <dbReference type="ARBA" id="ARBA00004123"/>
    </source>
</evidence>
<evidence type="ECO:0000256" key="4">
    <source>
        <dbReference type="ARBA" id="ARBA00022801"/>
    </source>
</evidence>
<dbReference type="InterPro" id="IPR047021">
    <property type="entry name" value="REXO1/3/4-like"/>
</dbReference>
<keyword evidence="6" id="KW-0539">Nucleus</keyword>
<feature type="region of interest" description="Disordered" evidence="7">
    <location>
        <begin position="33"/>
        <end position="53"/>
    </location>
</feature>
<feature type="region of interest" description="Disordered" evidence="7">
    <location>
        <begin position="202"/>
        <end position="233"/>
    </location>
</feature>
<dbReference type="InterPro" id="IPR036397">
    <property type="entry name" value="RNaseH_sf"/>
</dbReference>
<evidence type="ECO:0000313" key="9">
    <source>
        <dbReference type="EMBL" id="KAJ8943295.1"/>
    </source>
</evidence>
<dbReference type="Pfam" id="PF00929">
    <property type="entry name" value="RNase_T"/>
    <property type="match status" value="1"/>
</dbReference>
<sequence>MKGNHPVDLALVLFDCHECNSASVQEHRLLTKMASSGNGTRRRMPSRPPYRPPPIIHIDPETEYVSFEGRGNSKMLLEYYNERSRELSVERSTKAKNTSRKQNNYERDNSASFDREALSARFASMDLREIREAKAMVEEREKALAPLRAQWNSLDMCEFEFGQWIFRYVLSEEEKTQLGYPIASDTDDVNVTIYRDPYAYPEPQIVCGSPDDSGRESYSDSSDSGSGDFHRGSRNLQKRKCSRCARPFLTDDDGYVTKEGCCYHWGRAYPARPLSEQLEHICCKSKAGTRGCTYGNVHVWDGLESGHNGPIRGFVRTLPSSNLHRHRVLALDCETCYTVRGLELTKVSVVGVDGSLVYDSLVRPSRDIVDYNTRFSGITAEDLNGRRNTKTLHEVQDDLLDLIADDALIIGHGLENDLRALKIVHGYVIDTTMVFPHVKGLPFKRSLRSLASSVLHREIQRGTGAEGHDSYEDAIACMELMVWRVSMDRQLGKNPRRLCRNSL</sequence>
<evidence type="ECO:0000259" key="8">
    <source>
        <dbReference type="SMART" id="SM00479"/>
    </source>
</evidence>
<dbReference type="GO" id="GO:0005634">
    <property type="term" value="C:nucleus"/>
    <property type="evidence" value="ECO:0007669"/>
    <property type="project" value="UniProtKB-SubCell"/>
</dbReference>
<accession>A0AAV8XXQ9</accession>
<feature type="region of interest" description="Disordered" evidence="7">
    <location>
        <begin position="89"/>
        <end position="111"/>
    </location>
</feature>
<comment type="subcellular location">
    <subcellularLocation>
        <location evidence="1">Nucleus</location>
    </subcellularLocation>
</comment>
<evidence type="ECO:0000256" key="7">
    <source>
        <dbReference type="SAM" id="MobiDB-lite"/>
    </source>
</evidence>
<proteinExistence type="inferred from homology"/>
<dbReference type="EMBL" id="JAPWTK010000294">
    <property type="protein sequence ID" value="KAJ8943295.1"/>
    <property type="molecule type" value="Genomic_DNA"/>
</dbReference>
<gene>
    <name evidence="9" type="ORF">NQ318_017313</name>
</gene>
<dbReference type="PANTHER" id="PTHR12801:SF115">
    <property type="entry name" value="FI18136P1-RELATED"/>
    <property type="match status" value="1"/>
</dbReference>
<comment type="caution">
    <text evidence="9">The sequence shown here is derived from an EMBL/GenBank/DDBJ whole genome shotgun (WGS) entry which is preliminary data.</text>
</comment>
<organism evidence="9 10">
    <name type="scientific">Aromia moschata</name>
    <dbReference type="NCBI Taxonomy" id="1265417"/>
    <lineage>
        <taxon>Eukaryota</taxon>
        <taxon>Metazoa</taxon>
        <taxon>Ecdysozoa</taxon>
        <taxon>Arthropoda</taxon>
        <taxon>Hexapoda</taxon>
        <taxon>Insecta</taxon>
        <taxon>Pterygota</taxon>
        <taxon>Neoptera</taxon>
        <taxon>Endopterygota</taxon>
        <taxon>Coleoptera</taxon>
        <taxon>Polyphaga</taxon>
        <taxon>Cucujiformia</taxon>
        <taxon>Chrysomeloidea</taxon>
        <taxon>Cerambycidae</taxon>
        <taxon>Cerambycinae</taxon>
        <taxon>Callichromatini</taxon>
        <taxon>Aromia</taxon>
    </lineage>
</organism>
<keyword evidence="10" id="KW-1185">Reference proteome</keyword>
<feature type="domain" description="Exonuclease" evidence="8">
    <location>
        <begin position="327"/>
        <end position="490"/>
    </location>
</feature>
<dbReference type="SMART" id="SM00479">
    <property type="entry name" value="EXOIII"/>
    <property type="match status" value="1"/>
</dbReference>
<dbReference type="InterPro" id="IPR013520">
    <property type="entry name" value="Ribonucl_H"/>
</dbReference>
<dbReference type="InterPro" id="IPR012337">
    <property type="entry name" value="RNaseH-like_sf"/>
</dbReference>
<dbReference type="FunFam" id="3.30.420.10:FF:000031">
    <property type="entry name" value="RNA exonuclease 1"/>
    <property type="match status" value="1"/>
</dbReference>
<reference evidence="9" key="1">
    <citation type="journal article" date="2023" name="Insect Mol. Biol.">
        <title>Genome sequencing provides insights into the evolution of gene families encoding plant cell wall-degrading enzymes in longhorned beetles.</title>
        <authorList>
            <person name="Shin N.R."/>
            <person name="Okamura Y."/>
            <person name="Kirsch R."/>
            <person name="Pauchet Y."/>
        </authorList>
    </citation>
    <scope>NUCLEOTIDE SEQUENCE</scope>
    <source>
        <strain evidence="9">AMC_N1</strain>
    </source>
</reference>
<evidence type="ECO:0000313" key="10">
    <source>
        <dbReference type="Proteomes" id="UP001162162"/>
    </source>
</evidence>
<dbReference type="SUPFAM" id="SSF53098">
    <property type="entry name" value="Ribonuclease H-like"/>
    <property type="match status" value="1"/>
</dbReference>
<dbReference type="Gene3D" id="3.30.420.10">
    <property type="entry name" value="Ribonuclease H-like superfamily/Ribonuclease H"/>
    <property type="match status" value="1"/>
</dbReference>
<dbReference type="GO" id="GO:0004527">
    <property type="term" value="F:exonuclease activity"/>
    <property type="evidence" value="ECO:0007669"/>
    <property type="project" value="UniProtKB-KW"/>
</dbReference>
<keyword evidence="3" id="KW-0540">Nuclease</keyword>
<dbReference type="PANTHER" id="PTHR12801">
    <property type="entry name" value="RNA EXONUCLEASE REXO1 / RECO3 FAMILY MEMBER-RELATED"/>
    <property type="match status" value="1"/>
</dbReference>
<name>A0AAV8XXQ9_9CUCU</name>
<keyword evidence="5" id="KW-0269">Exonuclease</keyword>
<protein>
    <recommendedName>
        <fullName evidence="8">Exonuclease domain-containing protein</fullName>
    </recommendedName>
</protein>
<dbReference type="AlphaFoldDB" id="A0AAV8XXQ9"/>
<evidence type="ECO:0000256" key="5">
    <source>
        <dbReference type="ARBA" id="ARBA00022839"/>
    </source>
</evidence>